<dbReference type="PANTHER" id="PTHR11571:SF150">
    <property type="entry name" value="GLUTATHIONE S-TRANSFERASE"/>
    <property type="match status" value="1"/>
</dbReference>
<dbReference type="PROSITE" id="PS50404">
    <property type="entry name" value="GST_NTER"/>
    <property type="match status" value="1"/>
</dbReference>
<evidence type="ECO:0000259" key="1">
    <source>
        <dbReference type="PROSITE" id="PS50404"/>
    </source>
</evidence>
<dbReference type="InterPro" id="IPR010987">
    <property type="entry name" value="Glutathione-S-Trfase_C-like"/>
</dbReference>
<dbReference type="Proteomes" id="UP000807716">
    <property type="component" value="Unassembled WGS sequence"/>
</dbReference>
<gene>
    <name evidence="3" type="ORF">DFQ27_006453</name>
</gene>
<accession>A0A9P6QI09</accession>
<sequence>MLRASTDNTLSLAAKDSTYTFTYFNFHGHGGCTRALLCYSGASWEAKVQGFEDWLAVKPTLPFGTLPLLTEKTASGEEIHIAESVAMERYLAKKYGLAGSTLWEKTLVDMFYNQAAFLNLKFVEKVIFPVPEESRGKSFEDFIQNTLPTWVNNCEQHLARNGNKGCFVGDNVTLADIKTSAVLDIMISLKASQLFLNPDKTPCLFALKKRVDTHPSYALYRKSEGYKAVDAQSQAAASGILELDFAKSHIFA</sequence>
<keyword evidence="4" id="KW-1185">Reference proteome</keyword>
<dbReference type="Pfam" id="PF14497">
    <property type="entry name" value="GST_C_3"/>
    <property type="match status" value="1"/>
</dbReference>
<evidence type="ECO:0000259" key="2">
    <source>
        <dbReference type="PROSITE" id="PS50405"/>
    </source>
</evidence>
<dbReference type="SUPFAM" id="SSF52833">
    <property type="entry name" value="Thioredoxin-like"/>
    <property type="match status" value="1"/>
</dbReference>
<feature type="domain" description="GST C-terminal" evidence="2">
    <location>
        <begin position="101"/>
        <end position="237"/>
    </location>
</feature>
<dbReference type="OrthoDB" id="414243at2759"/>
<dbReference type="Gene3D" id="3.40.30.10">
    <property type="entry name" value="Glutaredoxin"/>
    <property type="match status" value="1"/>
</dbReference>
<dbReference type="CDD" id="cd03192">
    <property type="entry name" value="GST_C_Sigma_like"/>
    <property type="match status" value="1"/>
</dbReference>
<protein>
    <recommendedName>
        <fullName evidence="5">Glutathione S-transferase</fullName>
    </recommendedName>
</protein>
<proteinExistence type="predicted"/>
<evidence type="ECO:0008006" key="5">
    <source>
        <dbReference type="Google" id="ProtNLM"/>
    </source>
</evidence>
<dbReference type="PANTHER" id="PTHR11571">
    <property type="entry name" value="GLUTATHIONE S-TRANSFERASE"/>
    <property type="match status" value="1"/>
</dbReference>
<dbReference type="InterPro" id="IPR050213">
    <property type="entry name" value="GST_superfamily"/>
</dbReference>
<dbReference type="GO" id="GO:0006749">
    <property type="term" value="P:glutathione metabolic process"/>
    <property type="evidence" value="ECO:0007669"/>
    <property type="project" value="TreeGrafter"/>
</dbReference>
<dbReference type="AlphaFoldDB" id="A0A9P6QI09"/>
<evidence type="ECO:0000313" key="4">
    <source>
        <dbReference type="Proteomes" id="UP000807716"/>
    </source>
</evidence>
<dbReference type="InterPro" id="IPR040079">
    <property type="entry name" value="Glutathione_S-Trfase"/>
</dbReference>
<dbReference type="EMBL" id="JAAAJB010000048">
    <property type="protein sequence ID" value="KAG0268537.1"/>
    <property type="molecule type" value="Genomic_DNA"/>
</dbReference>
<dbReference type="InterPro" id="IPR004046">
    <property type="entry name" value="GST_C"/>
</dbReference>
<dbReference type="InterPro" id="IPR004045">
    <property type="entry name" value="Glutathione_S-Trfase_N"/>
</dbReference>
<dbReference type="Gene3D" id="1.20.1050.10">
    <property type="match status" value="1"/>
</dbReference>
<dbReference type="InterPro" id="IPR036249">
    <property type="entry name" value="Thioredoxin-like_sf"/>
</dbReference>
<feature type="domain" description="GST N-terminal" evidence="1">
    <location>
        <begin position="17"/>
        <end position="99"/>
    </location>
</feature>
<dbReference type="GO" id="GO:0004364">
    <property type="term" value="F:glutathione transferase activity"/>
    <property type="evidence" value="ECO:0007669"/>
    <property type="project" value="TreeGrafter"/>
</dbReference>
<organism evidence="3 4">
    <name type="scientific">Actinomortierella ambigua</name>
    <dbReference type="NCBI Taxonomy" id="1343610"/>
    <lineage>
        <taxon>Eukaryota</taxon>
        <taxon>Fungi</taxon>
        <taxon>Fungi incertae sedis</taxon>
        <taxon>Mucoromycota</taxon>
        <taxon>Mortierellomycotina</taxon>
        <taxon>Mortierellomycetes</taxon>
        <taxon>Mortierellales</taxon>
        <taxon>Mortierellaceae</taxon>
        <taxon>Actinomortierella</taxon>
    </lineage>
</organism>
<dbReference type="SUPFAM" id="SSF47616">
    <property type="entry name" value="GST C-terminal domain-like"/>
    <property type="match status" value="1"/>
</dbReference>
<name>A0A9P6QI09_9FUNG</name>
<dbReference type="SFLD" id="SFLDS00019">
    <property type="entry name" value="Glutathione_Transferase_(cytos"/>
    <property type="match status" value="1"/>
</dbReference>
<reference evidence="3" key="1">
    <citation type="journal article" date="2020" name="Fungal Divers.">
        <title>Resolving the Mortierellaceae phylogeny through synthesis of multi-gene phylogenetics and phylogenomics.</title>
        <authorList>
            <person name="Vandepol N."/>
            <person name="Liber J."/>
            <person name="Desiro A."/>
            <person name="Na H."/>
            <person name="Kennedy M."/>
            <person name="Barry K."/>
            <person name="Grigoriev I.V."/>
            <person name="Miller A.N."/>
            <person name="O'Donnell K."/>
            <person name="Stajich J.E."/>
            <person name="Bonito G."/>
        </authorList>
    </citation>
    <scope>NUCLEOTIDE SEQUENCE</scope>
    <source>
        <strain evidence="3">BC1065</strain>
    </source>
</reference>
<evidence type="ECO:0000313" key="3">
    <source>
        <dbReference type="EMBL" id="KAG0268537.1"/>
    </source>
</evidence>
<dbReference type="CDD" id="cd03039">
    <property type="entry name" value="GST_N_Sigma_like"/>
    <property type="match status" value="1"/>
</dbReference>
<comment type="caution">
    <text evidence="3">The sequence shown here is derived from an EMBL/GenBank/DDBJ whole genome shotgun (WGS) entry which is preliminary data.</text>
</comment>
<dbReference type="InterPro" id="IPR036282">
    <property type="entry name" value="Glutathione-S-Trfase_C_sf"/>
</dbReference>
<dbReference type="PROSITE" id="PS50405">
    <property type="entry name" value="GST_CTER"/>
    <property type="match status" value="1"/>
</dbReference>